<feature type="region of interest" description="Disordered" evidence="1">
    <location>
        <begin position="9"/>
        <end position="31"/>
    </location>
</feature>
<organism evidence="2 3">
    <name type="scientific">Zasmidium cellare</name>
    <name type="common">Wine cellar mold</name>
    <name type="synonym">Racodium cellare</name>
    <dbReference type="NCBI Taxonomy" id="395010"/>
    <lineage>
        <taxon>Eukaryota</taxon>
        <taxon>Fungi</taxon>
        <taxon>Dikarya</taxon>
        <taxon>Ascomycota</taxon>
        <taxon>Pezizomycotina</taxon>
        <taxon>Dothideomycetes</taxon>
        <taxon>Dothideomycetidae</taxon>
        <taxon>Mycosphaerellales</taxon>
        <taxon>Mycosphaerellaceae</taxon>
        <taxon>Zasmidium</taxon>
    </lineage>
</organism>
<evidence type="ECO:0000313" key="2">
    <source>
        <dbReference type="EMBL" id="KAK4494027.1"/>
    </source>
</evidence>
<feature type="compositionally biased region" description="Basic and acidic residues" evidence="1">
    <location>
        <begin position="22"/>
        <end position="31"/>
    </location>
</feature>
<evidence type="ECO:0000313" key="3">
    <source>
        <dbReference type="Proteomes" id="UP001305779"/>
    </source>
</evidence>
<evidence type="ECO:0000256" key="1">
    <source>
        <dbReference type="SAM" id="MobiDB-lite"/>
    </source>
</evidence>
<proteinExistence type="predicted"/>
<sequence>MALRKRRLLGTSEIDMSDEEEPASKRLKSDSTMETDAVVDIHAEGDILLVVKSIAGIDKPISIRVSSHALSIGSTVFKRLIGDTPPPPSFDSPKTLQLLDDDGDSLFLLCNILHLRNDALPARLQPAALLAFVRTVVKYNAVVAASRATTPWLDSIYHSKTLQFSDPVLIFKMLEAAYLLDDPVYFARFSTRWVQQQTVGQSVDRIAEGSQHGKRLAAELIARQKDSINALKVDLDLIADACAEALADDNKHYIDCAPGAEPTPEDLEDKEDDTEIEICEVDKEAATKYLSALRDANIWPATRWPNSIAAIIKLFENFRIPKTDVAEQCHFCIQVDVKFATAIGMVKQMHQERLWGLCLDCYRSGGLFEGECRYEHAKGKTVSADAVVRQLSASVQSSGGSSRDGYMS</sequence>
<keyword evidence="3" id="KW-1185">Reference proteome</keyword>
<dbReference type="Proteomes" id="UP001305779">
    <property type="component" value="Unassembled WGS sequence"/>
</dbReference>
<gene>
    <name evidence="2" type="ORF">PRZ48_015213</name>
</gene>
<evidence type="ECO:0008006" key="4">
    <source>
        <dbReference type="Google" id="ProtNLM"/>
    </source>
</evidence>
<protein>
    <recommendedName>
        <fullName evidence="4">BTB domain-containing protein</fullName>
    </recommendedName>
</protein>
<dbReference type="EMBL" id="JAXOVC010000015">
    <property type="protein sequence ID" value="KAK4494027.1"/>
    <property type="molecule type" value="Genomic_DNA"/>
</dbReference>
<accession>A0ABR0DXY9</accession>
<reference evidence="2 3" key="1">
    <citation type="journal article" date="2023" name="G3 (Bethesda)">
        <title>A chromosome-level genome assembly of Zasmidium syzygii isolated from banana leaves.</title>
        <authorList>
            <person name="van Westerhoven A.C."/>
            <person name="Mehrabi R."/>
            <person name="Talebi R."/>
            <person name="Steentjes M.B.F."/>
            <person name="Corcolon B."/>
            <person name="Chong P.A."/>
            <person name="Kema G.H.J."/>
            <person name="Seidl M.F."/>
        </authorList>
    </citation>
    <scope>NUCLEOTIDE SEQUENCE [LARGE SCALE GENOMIC DNA]</scope>
    <source>
        <strain evidence="2 3">P124</strain>
    </source>
</reference>
<comment type="caution">
    <text evidence="2">The sequence shown here is derived from an EMBL/GenBank/DDBJ whole genome shotgun (WGS) entry which is preliminary data.</text>
</comment>
<name>A0ABR0DXY9_ZASCE</name>